<name>A0A5N6KAX2_MONLA</name>
<dbReference type="EMBL" id="VIGI01000005">
    <property type="protein sequence ID" value="KAB8300323.1"/>
    <property type="molecule type" value="Genomic_DNA"/>
</dbReference>
<gene>
    <name evidence="1" type="ORF">EYC80_000513</name>
</gene>
<comment type="caution">
    <text evidence="1">The sequence shown here is derived from an EMBL/GenBank/DDBJ whole genome shotgun (WGS) entry which is preliminary data.</text>
</comment>
<evidence type="ECO:0000313" key="1">
    <source>
        <dbReference type="EMBL" id="KAB8300323.1"/>
    </source>
</evidence>
<accession>A0A5N6KAX2</accession>
<sequence>MSGPPYPGSHQVISSASCRKQGIVNTSHCKLVFQCSYSQPLSIYPILISTAKAPHKLRPPKICNPQSIFPVI</sequence>
<keyword evidence="2" id="KW-1185">Reference proteome</keyword>
<protein>
    <submittedName>
        <fullName evidence="1">Uncharacterized protein</fullName>
    </submittedName>
</protein>
<proteinExistence type="predicted"/>
<evidence type="ECO:0000313" key="2">
    <source>
        <dbReference type="Proteomes" id="UP000326757"/>
    </source>
</evidence>
<organism evidence="1 2">
    <name type="scientific">Monilinia laxa</name>
    <name type="common">Brown rot fungus</name>
    <name type="synonym">Sclerotinia laxa</name>
    <dbReference type="NCBI Taxonomy" id="61186"/>
    <lineage>
        <taxon>Eukaryota</taxon>
        <taxon>Fungi</taxon>
        <taxon>Dikarya</taxon>
        <taxon>Ascomycota</taxon>
        <taxon>Pezizomycotina</taxon>
        <taxon>Leotiomycetes</taxon>
        <taxon>Helotiales</taxon>
        <taxon>Sclerotiniaceae</taxon>
        <taxon>Monilinia</taxon>
    </lineage>
</organism>
<dbReference type="Proteomes" id="UP000326757">
    <property type="component" value="Unassembled WGS sequence"/>
</dbReference>
<reference evidence="1 2" key="1">
    <citation type="submission" date="2019-06" db="EMBL/GenBank/DDBJ databases">
        <title>Genome Sequence of the Brown Rot Fungal Pathogen Monilinia laxa.</title>
        <authorList>
            <person name="De Miccolis Angelini R.M."/>
            <person name="Landi L."/>
            <person name="Abate D."/>
            <person name="Pollastro S."/>
            <person name="Romanazzi G."/>
            <person name="Faretra F."/>
        </authorList>
    </citation>
    <scope>NUCLEOTIDE SEQUENCE [LARGE SCALE GENOMIC DNA]</scope>
    <source>
        <strain evidence="1 2">Mlax316</strain>
    </source>
</reference>
<dbReference type="AlphaFoldDB" id="A0A5N6KAX2"/>